<sequence length="141" mass="15480">MSKQFIVVAVLIFIAGGFLYLQEDRRTEDLPLSQQFEEKTTSIDGITIVVQPELFDDDNLTFSIQLTTHSGDLSMYSPGSNIRLKSGDEELVPLRAENVSGSGPSEHHRELIVVFPGSPSSSFALVLLQLAGATETTLQWP</sequence>
<evidence type="ECO:0000313" key="2">
    <source>
        <dbReference type="Proteomes" id="UP000178869"/>
    </source>
</evidence>
<comment type="caution">
    <text evidence="1">The sequence shown here is derived from an EMBL/GenBank/DDBJ whole genome shotgun (WGS) entry which is preliminary data.</text>
</comment>
<protein>
    <submittedName>
        <fullName evidence="1">Uncharacterized protein</fullName>
    </submittedName>
</protein>
<accession>A0A1G2PDJ8</accession>
<dbReference type="Proteomes" id="UP000178869">
    <property type="component" value="Unassembled WGS sequence"/>
</dbReference>
<reference evidence="1 2" key="1">
    <citation type="journal article" date="2016" name="Nat. Commun.">
        <title>Thousands of microbial genomes shed light on interconnected biogeochemical processes in an aquifer system.</title>
        <authorList>
            <person name="Anantharaman K."/>
            <person name="Brown C.T."/>
            <person name="Hug L.A."/>
            <person name="Sharon I."/>
            <person name="Castelle C.J."/>
            <person name="Probst A.J."/>
            <person name="Thomas B.C."/>
            <person name="Singh A."/>
            <person name="Wilkins M.J."/>
            <person name="Karaoz U."/>
            <person name="Brodie E.L."/>
            <person name="Williams K.H."/>
            <person name="Hubbard S.S."/>
            <person name="Banfield J.F."/>
        </authorList>
    </citation>
    <scope>NUCLEOTIDE SEQUENCE [LARGE SCALE GENOMIC DNA]</scope>
</reference>
<dbReference type="EMBL" id="MHSR01000016">
    <property type="protein sequence ID" value="OHA46377.1"/>
    <property type="molecule type" value="Genomic_DNA"/>
</dbReference>
<dbReference type="AlphaFoldDB" id="A0A1G2PDJ8"/>
<gene>
    <name evidence="1" type="ORF">A2828_00295</name>
</gene>
<proteinExistence type="predicted"/>
<name>A0A1G2PDJ8_9BACT</name>
<evidence type="ECO:0000313" key="1">
    <source>
        <dbReference type="EMBL" id="OHA46377.1"/>
    </source>
</evidence>
<organism evidence="1 2">
    <name type="scientific">Candidatus Terrybacteria bacterium RIFCSPHIGHO2_01_FULL_43_35</name>
    <dbReference type="NCBI Taxonomy" id="1802361"/>
    <lineage>
        <taxon>Bacteria</taxon>
        <taxon>Candidatus Terryibacteriota</taxon>
    </lineage>
</organism>